<feature type="compositionally biased region" description="Basic and acidic residues" evidence="1">
    <location>
        <begin position="61"/>
        <end position="75"/>
    </location>
</feature>
<keyword evidence="3" id="KW-1185">Reference proteome</keyword>
<evidence type="ECO:0000313" key="3">
    <source>
        <dbReference type="Proteomes" id="UP000502706"/>
    </source>
</evidence>
<dbReference type="AlphaFoldDB" id="A0A6G8PXP1"/>
<dbReference type="EMBL" id="CP045121">
    <property type="protein sequence ID" value="QIN79002.1"/>
    <property type="molecule type" value="Genomic_DNA"/>
</dbReference>
<evidence type="ECO:0000313" key="2">
    <source>
        <dbReference type="EMBL" id="QIN79002.1"/>
    </source>
</evidence>
<name>A0A6G8PXP1_9ACTN</name>
<dbReference type="Gene3D" id="2.150.10.10">
    <property type="entry name" value="Serralysin-like metalloprotease, C-terminal"/>
    <property type="match status" value="1"/>
</dbReference>
<feature type="region of interest" description="Disordered" evidence="1">
    <location>
        <begin position="10"/>
        <end position="83"/>
    </location>
</feature>
<accession>A0A6G8PXP1</accession>
<proteinExistence type="predicted"/>
<feature type="compositionally biased region" description="Basic and acidic residues" evidence="1">
    <location>
        <begin position="30"/>
        <end position="39"/>
    </location>
</feature>
<dbReference type="Pfam" id="PF00353">
    <property type="entry name" value="HemolysinCabind"/>
    <property type="match status" value="2"/>
</dbReference>
<protein>
    <recommendedName>
        <fullName evidence="4">Alkaline phosphatase</fullName>
    </recommendedName>
</protein>
<dbReference type="InterPro" id="IPR011049">
    <property type="entry name" value="Serralysin-like_metalloprot_C"/>
</dbReference>
<evidence type="ECO:0000256" key="1">
    <source>
        <dbReference type="SAM" id="MobiDB-lite"/>
    </source>
</evidence>
<dbReference type="SUPFAM" id="SSF51120">
    <property type="entry name" value="beta-Roll"/>
    <property type="match status" value="1"/>
</dbReference>
<reference evidence="2 3" key="1">
    <citation type="submission" date="2019-10" db="EMBL/GenBank/DDBJ databases">
        <title>Rubrobacter sp nov SCSIO 52915 isolated from a deep-sea sediment in the South China Sea.</title>
        <authorList>
            <person name="Chen R.W."/>
        </authorList>
    </citation>
    <scope>NUCLEOTIDE SEQUENCE [LARGE SCALE GENOMIC DNA]</scope>
    <source>
        <strain evidence="2 3">SCSIO 52915</strain>
    </source>
</reference>
<gene>
    <name evidence="2" type="ORF">GBA65_11235</name>
</gene>
<evidence type="ECO:0008006" key="4">
    <source>
        <dbReference type="Google" id="ProtNLM"/>
    </source>
</evidence>
<dbReference type="RefSeq" id="WP_166396664.1">
    <property type="nucleotide sequence ID" value="NZ_CP045121.1"/>
</dbReference>
<dbReference type="Proteomes" id="UP000502706">
    <property type="component" value="Chromosome"/>
</dbReference>
<dbReference type="KEGG" id="rmar:GBA65_11235"/>
<organism evidence="2 3">
    <name type="scientific">Rubrobacter marinus</name>
    <dbReference type="NCBI Taxonomy" id="2653852"/>
    <lineage>
        <taxon>Bacteria</taxon>
        <taxon>Bacillati</taxon>
        <taxon>Actinomycetota</taxon>
        <taxon>Rubrobacteria</taxon>
        <taxon>Rubrobacterales</taxon>
        <taxon>Rubrobacteraceae</taxon>
        <taxon>Rubrobacter</taxon>
    </lineage>
</organism>
<dbReference type="InterPro" id="IPR001343">
    <property type="entry name" value="Hemolysn_Ca-bd"/>
</dbReference>
<dbReference type="GO" id="GO:0005509">
    <property type="term" value="F:calcium ion binding"/>
    <property type="evidence" value="ECO:0007669"/>
    <property type="project" value="InterPro"/>
</dbReference>
<sequence length="103" mass="10750">MLVVTAFAGTALAPNRTGDDGADRLVGTAENDRLDERGGNDSITGRGDSDVLIGGSGNDRLQARESGEQDGDRVDCGPGRDAVITDDTTEDIIAFNSEIVRRG</sequence>